<evidence type="ECO:0000259" key="2">
    <source>
        <dbReference type="Pfam" id="PF02120"/>
    </source>
</evidence>
<dbReference type="Proteomes" id="UP000006764">
    <property type="component" value="Chromosome"/>
</dbReference>
<dbReference type="OrthoDB" id="5296742at2"/>
<sequence>MSGITPILDTLLHQVLGRRVEVPLNQALNEPVRPLHPGDALPALRSDSRLDPRAPPLIDLARGPAQNAPAPAPSPPTVAATSARTHFSVAAKAIADVLSRFPAPPSAIRPAAPLSSVSPLNASLAQDELVTALTQQLRASIEHSGLFYQAHLARWHRGELPLAALAREPQMQLTRPVLSQRLLQDEGLQTFQRTDTQAISLSAPDKKNQFTDFAMRMPAHDRMAEPAPQNAAASAATINDTLQALVRHQLEVLTTPVVHWQGDVWTGLFMSLSLTWLPVLPDEMPAQEQDPDVPKHEPEDPDACRWQVSLTLSHAQLGHLHGSLQLARGHLLMTLLCERDEVTALLSANRESLCQRLAAAGFDTVQVRVKNAEREPTGDER</sequence>
<dbReference type="InterPro" id="IPR038610">
    <property type="entry name" value="FliK-like_C_sf"/>
</dbReference>
<dbReference type="Pfam" id="PF02120">
    <property type="entry name" value="Flg_hook"/>
    <property type="match status" value="1"/>
</dbReference>
<accession>A0A0B4XSQ2</accession>
<dbReference type="Gene3D" id="3.30.750.140">
    <property type="match status" value="1"/>
</dbReference>
<protein>
    <recommendedName>
        <fullName evidence="2">Flagellar hook-length control protein-like C-terminal domain-containing protein</fullName>
    </recommendedName>
</protein>
<reference evidence="3 4" key="1">
    <citation type="journal article" date="2012" name="J. Bacteriol.">
        <title>Genome sequence of an alkane-degrading bacterium, Alcanivorax pacificus type strain W11-5, isolated from deep sea sediment.</title>
        <authorList>
            <person name="Lai Q."/>
            <person name="Shao Z."/>
        </authorList>
    </citation>
    <scope>NUCLEOTIDE SEQUENCE [LARGE SCALE GENOMIC DNA]</scope>
    <source>
        <strain evidence="3 4">W11-5</strain>
    </source>
</reference>
<evidence type="ECO:0000256" key="1">
    <source>
        <dbReference type="SAM" id="MobiDB-lite"/>
    </source>
</evidence>
<proteinExistence type="predicted"/>
<gene>
    <name evidence="3" type="ORF">S7S_14650</name>
</gene>
<dbReference type="HOGENOM" id="CLU_033226_1_0_6"/>
<evidence type="ECO:0000313" key="4">
    <source>
        <dbReference type="Proteomes" id="UP000006764"/>
    </source>
</evidence>
<organism evidence="3 4">
    <name type="scientific">Isoalcanivorax pacificus W11-5</name>
    <dbReference type="NCBI Taxonomy" id="391936"/>
    <lineage>
        <taxon>Bacteria</taxon>
        <taxon>Pseudomonadati</taxon>
        <taxon>Pseudomonadota</taxon>
        <taxon>Gammaproteobacteria</taxon>
        <taxon>Oceanospirillales</taxon>
        <taxon>Alcanivoracaceae</taxon>
        <taxon>Isoalcanivorax</taxon>
    </lineage>
</organism>
<keyword evidence="4" id="KW-1185">Reference proteome</keyword>
<dbReference type="EMBL" id="CP004387">
    <property type="protein sequence ID" value="AJD49342.1"/>
    <property type="molecule type" value="Genomic_DNA"/>
</dbReference>
<dbReference type="InterPro" id="IPR021136">
    <property type="entry name" value="Flagellar_hook_control-like_C"/>
</dbReference>
<dbReference type="RefSeq" id="WP_008733781.1">
    <property type="nucleotide sequence ID" value="NZ_CP004387.1"/>
</dbReference>
<dbReference type="AlphaFoldDB" id="A0A0B4XSQ2"/>
<feature type="region of interest" description="Disordered" evidence="1">
    <location>
        <begin position="30"/>
        <end position="79"/>
    </location>
</feature>
<dbReference type="KEGG" id="apac:S7S_14650"/>
<name>A0A0B4XSQ2_9GAMM</name>
<dbReference type="STRING" id="391936.S7S_14650"/>
<feature type="domain" description="Flagellar hook-length control protein-like C-terminal" evidence="2">
    <location>
        <begin position="305"/>
        <end position="371"/>
    </location>
</feature>
<evidence type="ECO:0000313" key="3">
    <source>
        <dbReference type="EMBL" id="AJD49342.1"/>
    </source>
</evidence>